<evidence type="ECO:0000256" key="1">
    <source>
        <dbReference type="SAM" id="MobiDB-lite"/>
    </source>
</evidence>
<name>A0A2A2IEW6_9BACI</name>
<organism evidence="2 3">
    <name type="scientific">Virgibacillus profundi</name>
    <dbReference type="NCBI Taxonomy" id="2024555"/>
    <lineage>
        <taxon>Bacteria</taxon>
        <taxon>Bacillati</taxon>
        <taxon>Bacillota</taxon>
        <taxon>Bacilli</taxon>
        <taxon>Bacillales</taxon>
        <taxon>Bacillaceae</taxon>
        <taxon>Virgibacillus</taxon>
    </lineage>
</organism>
<evidence type="ECO:0000313" key="2">
    <source>
        <dbReference type="EMBL" id="PAV29690.1"/>
    </source>
</evidence>
<gene>
    <name evidence="2" type="ORF">CIL05_09970</name>
</gene>
<dbReference type="RefSeq" id="WP_095655390.1">
    <property type="nucleotide sequence ID" value="NZ_NPOA01000006.1"/>
</dbReference>
<sequence>MKKAPIIIICVVVLLGAVGWGAYKWLSKQENAQVNNEESSEENEAEREELAEQREEIQGVITEENLTEFNEKGLNPFGQEKQKNELTDNTYQEYIHGMSHQKVKANKKWGFYEIHPQRIEWLLDGLDEVDVKHENVYRDILGKWNAGDFATADHDHNAIWELQEGTVGRATGILSAGEEQEYVNSNSD</sequence>
<feature type="compositionally biased region" description="Acidic residues" evidence="1">
    <location>
        <begin position="38"/>
        <end position="47"/>
    </location>
</feature>
<protein>
    <recommendedName>
        <fullName evidence="4">CTP synthase</fullName>
    </recommendedName>
</protein>
<evidence type="ECO:0008006" key="4">
    <source>
        <dbReference type="Google" id="ProtNLM"/>
    </source>
</evidence>
<dbReference type="Pfam" id="PF19754">
    <property type="entry name" value="DUF6241"/>
    <property type="match status" value="1"/>
</dbReference>
<keyword evidence="3" id="KW-1185">Reference proteome</keyword>
<accession>A0A2A2IEW6</accession>
<dbReference type="OrthoDB" id="1932566at2"/>
<dbReference type="AlphaFoldDB" id="A0A2A2IEW6"/>
<proteinExistence type="predicted"/>
<reference evidence="2 3" key="1">
    <citation type="submission" date="2017-08" db="EMBL/GenBank/DDBJ databases">
        <title>Virgibacillus indicus sp. nov. and Virgibacillus profoundi sp. nov, two moderately halophilic bacteria isolated from marine sediment by using the Microfluidic Streak Plate.</title>
        <authorList>
            <person name="Xu B."/>
            <person name="Hu B."/>
            <person name="Wang J."/>
            <person name="Zhu Y."/>
            <person name="Huang L."/>
            <person name="Du W."/>
            <person name="Huang Y."/>
        </authorList>
    </citation>
    <scope>NUCLEOTIDE SEQUENCE [LARGE SCALE GENOMIC DNA]</scope>
    <source>
        <strain evidence="2 3">IO3-P3-H5</strain>
    </source>
</reference>
<dbReference type="EMBL" id="NPOA01000006">
    <property type="protein sequence ID" value="PAV29690.1"/>
    <property type="molecule type" value="Genomic_DNA"/>
</dbReference>
<dbReference type="Proteomes" id="UP000218887">
    <property type="component" value="Unassembled WGS sequence"/>
</dbReference>
<comment type="caution">
    <text evidence="2">The sequence shown here is derived from an EMBL/GenBank/DDBJ whole genome shotgun (WGS) entry which is preliminary data.</text>
</comment>
<feature type="region of interest" description="Disordered" evidence="1">
    <location>
        <begin position="32"/>
        <end position="51"/>
    </location>
</feature>
<dbReference type="InterPro" id="IPR046208">
    <property type="entry name" value="DUF6241"/>
</dbReference>
<evidence type="ECO:0000313" key="3">
    <source>
        <dbReference type="Proteomes" id="UP000218887"/>
    </source>
</evidence>